<accession>A0A059Q9N7</accession>
<dbReference type="AlphaFoldDB" id="A0A059Q9N7"/>
<reference evidence="1" key="1">
    <citation type="submission" date="2013-06" db="EMBL/GenBank/DDBJ databases">
        <title>Functional metagenomics reveals novel beta-galactosidases not predictable from gene sequences.</title>
        <authorList>
            <person name="Cheng J."/>
            <person name="Engel K."/>
            <person name="Romantsov T."/>
            <person name="Neufeld J.D."/>
            <person name="Rose D.R."/>
            <person name="Charles T.C."/>
        </authorList>
    </citation>
    <scope>NUCLEOTIDE SEQUENCE</scope>
</reference>
<sequence length="615" mass="65868">MGACRPSFAADRGMRVSGCSGFGFIPSRASIHHVEFHSNLSATRSVYMAYVITDREKLQAIWEAAKAGDWPAVYAASVDALTDPNHANQPIEGVDIAVYTWIKGAYGVNSNQGAFAHYIRDQTKLQYELRTGHVPDDWEARIQNASDNIAKNFAKTLFGVDLSSDPNAPLPDAPPTSAKVPDIHEVGLIDAGAAASEVFTDASSTGAPNYSPWAGTTLFSYLGDTSFFTEWVATNDTSAFKVEGGTYDLIAAAQVSMQMKNLSYVVETLLAGEVPTYLTTLGIGHETIRLAAEAARDFYTESYGSSVTGGGSLIPGKLDIGSAIFNDIADVLSTPNLYRVGTLHDDDFTLAFGNIAVNTGSGDDTISVPRGWQNNAGNYGWTVIDGGSGHDTVDYSSLSHGVNLKFDAQGSYGGRGVIEKNGIGLYGFKDGLYNIEAVKLTDFKDNVTFNDRVLTPANGLEVNLGKGSSEIRFEHGYTTAPGGSAPQDYLGVNLSMLSNDVPFPNSLLNIPVKQTHNIYIDDSFELGFLQASSLSIDNHLLAFGTEGSNSSFSLNYNAQTHTQDLSIFMQGESALNQHVVNIYNWAQGDFGITLEQPAIQLVGLQTVTPQELAAA</sequence>
<organism evidence="1">
    <name type="scientific">uncultured bacterium Lac35B</name>
    <dbReference type="NCBI Taxonomy" id="1403000"/>
    <lineage>
        <taxon>Bacteria</taxon>
        <taxon>environmental samples</taxon>
    </lineage>
</organism>
<dbReference type="EMBL" id="KF255992">
    <property type="protein sequence ID" value="AGW45487.1"/>
    <property type="molecule type" value="Genomic_DNA"/>
</dbReference>
<protein>
    <submittedName>
        <fullName evidence="1">Putative outer membrane protein</fullName>
    </submittedName>
</protein>
<proteinExistence type="predicted"/>
<evidence type="ECO:0000313" key="1">
    <source>
        <dbReference type="EMBL" id="AGW45487.1"/>
    </source>
</evidence>
<name>A0A059Q9N7_9BACT</name>